<dbReference type="CDD" id="cd03465">
    <property type="entry name" value="URO-D_like"/>
    <property type="match status" value="1"/>
</dbReference>
<dbReference type="InterPro" id="IPR038071">
    <property type="entry name" value="UROD/MetE-like_sf"/>
</dbReference>
<dbReference type="GO" id="GO:0004853">
    <property type="term" value="F:uroporphyrinogen decarboxylase activity"/>
    <property type="evidence" value="ECO:0007669"/>
    <property type="project" value="InterPro"/>
</dbReference>
<feature type="domain" description="Uroporphyrinogen decarboxylase (URO-D)" evidence="1">
    <location>
        <begin position="18"/>
        <end position="357"/>
    </location>
</feature>
<accession>A0A6I2U9A8</accession>
<dbReference type="InterPro" id="IPR000257">
    <property type="entry name" value="Uroporphyrinogen_deCOase"/>
</dbReference>
<dbReference type="InterPro" id="IPR052024">
    <property type="entry name" value="Methanogen_methyltrans"/>
</dbReference>
<dbReference type="EMBL" id="VUNJ01000007">
    <property type="protein sequence ID" value="MST91980.1"/>
    <property type="molecule type" value="Genomic_DNA"/>
</dbReference>
<proteinExistence type="predicted"/>
<dbReference type="AlphaFoldDB" id="A0A6I2U9A8"/>
<gene>
    <name evidence="2" type="ORF">FYJ76_08520</name>
</gene>
<dbReference type="PANTHER" id="PTHR47099:SF1">
    <property type="entry name" value="METHYLCOBAMIDE:COM METHYLTRANSFERASE MTBA"/>
    <property type="match status" value="1"/>
</dbReference>
<evidence type="ECO:0000313" key="3">
    <source>
        <dbReference type="Proteomes" id="UP000431913"/>
    </source>
</evidence>
<organism evidence="2 3">
    <name type="scientific">Ruthenibacterium lactatiformans</name>
    <dbReference type="NCBI Taxonomy" id="1550024"/>
    <lineage>
        <taxon>Bacteria</taxon>
        <taxon>Bacillati</taxon>
        <taxon>Bacillota</taxon>
        <taxon>Clostridia</taxon>
        <taxon>Eubacteriales</taxon>
        <taxon>Oscillospiraceae</taxon>
        <taxon>Ruthenibacterium</taxon>
    </lineage>
</organism>
<dbReference type="PANTHER" id="PTHR47099">
    <property type="entry name" value="METHYLCOBAMIDE:COM METHYLTRANSFERASE MTBA"/>
    <property type="match status" value="1"/>
</dbReference>
<name>A0A6I2U9A8_9FIRM</name>
<dbReference type="GO" id="GO:0006779">
    <property type="term" value="P:porphyrin-containing compound biosynthetic process"/>
    <property type="evidence" value="ECO:0007669"/>
    <property type="project" value="InterPro"/>
</dbReference>
<evidence type="ECO:0000313" key="2">
    <source>
        <dbReference type="EMBL" id="MST91980.1"/>
    </source>
</evidence>
<reference evidence="2 3" key="1">
    <citation type="submission" date="2019-08" db="EMBL/GenBank/DDBJ databases">
        <title>In-depth cultivation of the pig gut microbiome towards novel bacterial diversity and tailored functional studies.</title>
        <authorList>
            <person name="Wylensek D."/>
            <person name="Hitch T.C.A."/>
            <person name="Clavel T."/>
        </authorList>
    </citation>
    <scope>NUCLEOTIDE SEQUENCE [LARGE SCALE GENOMIC DNA]</scope>
    <source>
        <strain evidence="2 3">WCA3-601-WT-6J</strain>
    </source>
</reference>
<comment type="caution">
    <text evidence="2">The sequence shown here is derived from an EMBL/GenBank/DDBJ whole genome shotgun (WGS) entry which is preliminary data.</text>
</comment>
<dbReference type="Gene3D" id="3.20.20.210">
    <property type="match status" value="1"/>
</dbReference>
<evidence type="ECO:0000259" key="1">
    <source>
        <dbReference type="Pfam" id="PF01208"/>
    </source>
</evidence>
<dbReference type="Pfam" id="PF01208">
    <property type="entry name" value="URO-D"/>
    <property type="match status" value="1"/>
</dbReference>
<sequence>MLCKTKQLWEELSMETMTPKERIDAVIKHQAVDRTPFTVVDGGAWIAKTEGVTYRELYSRPDSGASSVVDYLNKIDSDMISAVSGVFTACLNAFGCPISIDKIGGAIDTGSVFKDPINEIPQLSRETIRDTLLANDFVQKMINQTRHVKALVGNQKYIFGDVAGPFTMAAVMVGTSDFIMLMLEEPEIVHELLDFTVCVSAEMFTLLHENGCDIAFPAEPVGSGSLISQEMFEEWVVPSLKKLKEKLPFYKYFYAHVCGASGNRVAALRECGVNVFSVDYLVDFEKAVEAAGEKMVMMGNINPAGTLLTGTPSEVYKEACERIKIANGHSHILAPGCDLGADTPLENVKMLSKACKDMA</sequence>
<dbReference type="Proteomes" id="UP000431913">
    <property type="component" value="Unassembled WGS sequence"/>
</dbReference>
<protein>
    <recommendedName>
        <fullName evidence="1">Uroporphyrinogen decarboxylase (URO-D) domain-containing protein</fullName>
    </recommendedName>
</protein>
<dbReference type="SUPFAM" id="SSF51726">
    <property type="entry name" value="UROD/MetE-like"/>
    <property type="match status" value="1"/>
</dbReference>